<dbReference type="GO" id="GO:0016020">
    <property type="term" value="C:membrane"/>
    <property type="evidence" value="ECO:0007669"/>
    <property type="project" value="UniProtKB-SubCell"/>
</dbReference>
<dbReference type="InterPro" id="IPR005828">
    <property type="entry name" value="MFS_sugar_transport-like"/>
</dbReference>
<dbReference type="RefSeq" id="XP_013881631.1">
    <property type="nucleotide sequence ID" value="XM_014026177.1"/>
</dbReference>
<sequence>MKDYAEAIAFLGQWGHFQQTVFFLLCASILPNGFGAFGLVFLTGIPNHHCFVPDINLTEDWRKSILPVTVVNGKQEVSRCSRYRLDVVRNLSYQGYIPGRDVNLTDLKQEECLDGWSYSRNIYQSTVVTEFDLVCSEKWKQPFTSTVFFVGVLCGSFFSGQLSDRYGRKPVLFATLAAQMVFTFAEAFSTSWIVFTLLLFFNGLGQISNFVAALVLGAEVLTGNVRVLYSSFGTCFSFAIGYMLLPLFAYFLKDWKSLLMALSLPCLAYIPLWCLLPESPRWLISQGRVEEAEAVIRKAAQWNKVQAPGDIFGHYDETKPSRNNHSVFDLLKHSSIRTTTLLLCLVMFTMTTGYFSLSFNAAQLHSDPYISCFISAVVEIPAYISSWIALRYFQRRLSVIGMLILGAVPLFFIPLMPEYLSSVSLTLEMLGKYAFTTGSSLMFTYTTELYPTALRNTATGTTTTVSRTGSCITPFLLSLSGYFKALPYITLGTLAVLAAFAAFFLPESFQQPLPESIQQMHERKRIKCLRLTRSKTSVPVVQQDSPL</sequence>
<dbReference type="OrthoDB" id="3936150at2759"/>
<dbReference type="STRING" id="52670.A0A2I4CNR1"/>
<dbReference type="GeneID" id="106530536"/>
<evidence type="ECO:0000256" key="3">
    <source>
        <dbReference type="ARBA" id="ARBA00022989"/>
    </source>
</evidence>
<feature type="transmembrane region" description="Helical" evidence="5">
    <location>
        <begin position="171"/>
        <end position="188"/>
    </location>
</feature>
<dbReference type="InParanoid" id="A0A2I4CNR1"/>
<feature type="domain" description="Major facilitator superfamily (MFS) profile" evidence="6">
    <location>
        <begin position="87"/>
        <end position="510"/>
    </location>
</feature>
<gene>
    <name evidence="8" type="primary">LOC106530536</name>
</gene>
<dbReference type="InterPro" id="IPR036259">
    <property type="entry name" value="MFS_trans_sf"/>
</dbReference>
<dbReference type="InterPro" id="IPR020846">
    <property type="entry name" value="MFS_dom"/>
</dbReference>
<evidence type="ECO:0000313" key="7">
    <source>
        <dbReference type="Proteomes" id="UP000192220"/>
    </source>
</evidence>
<dbReference type="PROSITE" id="PS50850">
    <property type="entry name" value="MFS"/>
    <property type="match status" value="1"/>
</dbReference>
<comment type="subcellular location">
    <subcellularLocation>
        <location evidence="1">Membrane</location>
        <topology evidence="1">Multi-pass membrane protein</topology>
    </subcellularLocation>
</comment>
<dbReference type="SUPFAM" id="SSF103473">
    <property type="entry name" value="MFS general substrate transporter"/>
    <property type="match status" value="1"/>
</dbReference>
<feature type="transmembrane region" description="Helical" evidence="5">
    <location>
        <begin position="142"/>
        <end position="159"/>
    </location>
</feature>
<keyword evidence="2 5" id="KW-0812">Transmembrane</keyword>
<dbReference type="KEGG" id="alim:106530536"/>
<accession>A0A2I4CNR1</accession>
<evidence type="ECO:0000256" key="4">
    <source>
        <dbReference type="ARBA" id="ARBA00023136"/>
    </source>
</evidence>
<organism evidence="7 8">
    <name type="scientific">Austrofundulus limnaeus</name>
    <name type="common">Annual killifish</name>
    <dbReference type="NCBI Taxonomy" id="52670"/>
    <lineage>
        <taxon>Eukaryota</taxon>
        <taxon>Metazoa</taxon>
        <taxon>Chordata</taxon>
        <taxon>Craniata</taxon>
        <taxon>Vertebrata</taxon>
        <taxon>Euteleostomi</taxon>
        <taxon>Actinopterygii</taxon>
        <taxon>Neopterygii</taxon>
        <taxon>Teleostei</taxon>
        <taxon>Neoteleostei</taxon>
        <taxon>Acanthomorphata</taxon>
        <taxon>Ovalentaria</taxon>
        <taxon>Atherinomorphae</taxon>
        <taxon>Cyprinodontiformes</taxon>
        <taxon>Rivulidae</taxon>
        <taxon>Austrofundulus</taxon>
    </lineage>
</organism>
<feature type="transmembrane region" description="Helical" evidence="5">
    <location>
        <begin position="485"/>
        <end position="505"/>
    </location>
</feature>
<feature type="transmembrane region" description="Helical" evidence="5">
    <location>
        <begin position="397"/>
        <end position="416"/>
    </location>
</feature>
<evidence type="ECO:0000259" key="6">
    <source>
        <dbReference type="PROSITE" id="PS50850"/>
    </source>
</evidence>
<feature type="transmembrane region" description="Helical" evidence="5">
    <location>
        <begin position="194"/>
        <end position="216"/>
    </location>
</feature>
<feature type="transmembrane region" description="Helical" evidence="5">
    <location>
        <begin position="258"/>
        <end position="276"/>
    </location>
</feature>
<feature type="transmembrane region" description="Helical" evidence="5">
    <location>
        <begin position="368"/>
        <end position="390"/>
    </location>
</feature>
<reference evidence="8" key="1">
    <citation type="submission" date="2025-08" db="UniProtKB">
        <authorList>
            <consortium name="RefSeq"/>
        </authorList>
    </citation>
    <scope>IDENTIFICATION</scope>
    <source>
        <strain evidence="8">Quisiro</strain>
        <tissue evidence="8">Liver</tissue>
    </source>
</reference>
<feature type="transmembrane region" description="Helical" evidence="5">
    <location>
        <begin position="341"/>
        <end position="362"/>
    </location>
</feature>
<dbReference type="AlphaFoldDB" id="A0A2I4CNR1"/>
<dbReference type="PROSITE" id="PS00216">
    <property type="entry name" value="SUGAR_TRANSPORT_1"/>
    <property type="match status" value="1"/>
</dbReference>
<dbReference type="GO" id="GO:0022857">
    <property type="term" value="F:transmembrane transporter activity"/>
    <property type="evidence" value="ECO:0007669"/>
    <property type="project" value="InterPro"/>
</dbReference>
<protein>
    <submittedName>
        <fullName evidence="8">Solute carrier family 22 member 4-like</fullName>
    </submittedName>
</protein>
<evidence type="ECO:0000313" key="8">
    <source>
        <dbReference type="RefSeq" id="XP_013881631.1"/>
    </source>
</evidence>
<feature type="transmembrane region" description="Helical" evidence="5">
    <location>
        <begin position="21"/>
        <end position="45"/>
    </location>
</feature>
<evidence type="ECO:0000256" key="2">
    <source>
        <dbReference type="ARBA" id="ARBA00022692"/>
    </source>
</evidence>
<dbReference type="Pfam" id="PF00083">
    <property type="entry name" value="Sugar_tr"/>
    <property type="match status" value="1"/>
</dbReference>
<dbReference type="InterPro" id="IPR005829">
    <property type="entry name" value="Sugar_transporter_CS"/>
</dbReference>
<evidence type="ECO:0000256" key="1">
    <source>
        <dbReference type="ARBA" id="ARBA00004141"/>
    </source>
</evidence>
<keyword evidence="4 5" id="KW-0472">Membrane</keyword>
<dbReference type="PANTHER" id="PTHR24064">
    <property type="entry name" value="SOLUTE CARRIER FAMILY 22 MEMBER"/>
    <property type="match status" value="1"/>
</dbReference>
<name>A0A2I4CNR1_AUSLI</name>
<keyword evidence="3 5" id="KW-1133">Transmembrane helix</keyword>
<evidence type="ECO:0000256" key="5">
    <source>
        <dbReference type="SAM" id="Phobius"/>
    </source>
</evidence>
<keyword evidence="7" id="KW-1185">Reference proteome</keyword>
<dbReference type="Proteomes" id="UP000192220">
    <property type="component" value="Unplaced"/>
</dbReference>
<proteinExistence type="predicted"/>
<dbReference type="Gene3D" id="1.20.1250.20">
    <property type="entry name" value="MFS general substrate transporter like domains"/>
    <property type="match status" value="1"/>
</dbReference>
<feature type="transmembrane region" description="Helical" evidence="5">
    <location>
        <begin position="228"/>
        <end position="252"/>
    </location>
</feature>